<gene>
    <name evidence="2" type="ORF">FE251_13180</name>
</gene>
<dbReference type="PANTHER" id="PTHR36836">
    <property type="entry name" value="COLANIC ACID BIOSYNTHESIS PROTEIN WCAK"/>
    <property type="match status" value="1"/>
</dbReference>
<proteinExistence type="predicted"/>
<organism evidence="2 3">
    <name type="scientific">Georgenia wutianyii</name>
    <dbReference type="NCBI Taxonomy" id="2585135"/>
    <lineage>
        <taxon>Bacteria</taxon>
        <taxon>Bacillati</taxon>
        <taxon>Actinomycetota</taxon>
        <taxon>Actinomycetes</taxon>
        <taxon>Micrococcales</taxon>
        <taxon>Bogoriellaceae</taxon>
        <taxon>Georgenia</taxon>
    </lineage>
</organism>
<dbReference type="GO" id="GO:0016740">
    <property type="term" value="F:transferase activity"/>
    <property type="evidence" value="ECO:0007669"/>
    <property type="project" value="UniProtKB-KW"/>
</dbReference>
<protein>
    <submittedName>
        <fullName evidence="2">Polysaccharide pyruvyl transferase family protein</fullName>
    </submittedName>
</protein>
<accession>A0ABX5VP27</accession>
<sequence>MKTNSYAPIEAREDGIRIVLAGAPLDNDNRGVEALGTSVATYLAGAPSVERLSMLDGGWGVRTTPLPDSSAVVERIGVRNSRRWHRRESWTRVRIDQALGGLGNPLVARLTQADAVVDLSGGDSFTDLYGPQRLDTVCAPKEAALRSGRPLVLLPQTYGPFTTTDGRRRAERLVRSATIAYARDSWSHDRLLELAGPDAHSSRFREGVDVAFGLAPQRPDDAIAAHLDALAGEVVVGVNASGLLREVSAGERFGLAGDYIGTMTDMVKALVAAGAYVVLVSHVHGKHPLENDSAAFDLIDDALSPSERRRTWRLDPTLRAARLKWCIARMDWFTGSRMHATIAALSSAVPAFGYAYSDKARGVFGTCGTADQVADARDIAGAEAVEQAMASFSARDEVRRRLEDHVPAVVDRATEQLDEVLAAAQAWRAEGSAEVVA</sequence>
<evidence type="ECO:0000259" key="1">
    <source>
        <dbReference type="Pfam" id="PF04230"/>
    </source>
</evidence>
<keyword evidence="3" id="KW-1185">Reference proteome</keyword>
<dbReference type="RefSeq" id="WP_139949019.1">
    <property type="nucleotide sequence ID" value="NZ_CP040899.1"/>
</dbReference>
<dbReference type="PANTHER" id="PTHR36836:SF1">
    <property type="entry name" value="COLANIC ACID BIOSYNTHESIS PROTEIN WCAK"/>
    <property type="match status" value="1"/>
</dbReference>
<evidence type="ECO:0000313" key="3">
    <source>
        <dbReference type="Proteomes" id="UP000313948"/>
    </source>
</evidence>
<reference evidence="2 3" key="1">
    <citation type="submission" date="2019-05" db="EMBL/GenBank/DDBJ databases">
        <title>Georgenia *** sp. nov., and Georgenia *** sp. nov., isolated from the intestinal contents of plateau pika (Ochotona curzoniae) in the Qinghai-Tibet plateau of China.</title>
        <authorList>
            <person name="Tian Z."/>
        </authorList>
    </citation>
    <scope>NUCLEOTIDE SEQUENCE [LARGE SCALE GENOMIC DNA]</scope>
    <source>
        <strain evidence="2 3">Z294</strain>
    </source>
</reference>
<dbReference type="Pfam" id="PF04230">
    <property type="entry name" value="PS_pyruv_trans"/>
    <property type="match status" value="1"/>
</dbReference>
<evidence type="ECO:0000313" key="2">
    <source>
        <dbReference type="EMBL" id="QDB80227.1"/>
    </source>
</evidence>
<dbReference type="Proteomes" id="UP000313948">
    <property type="component" value="Chromosome"/>
</dbReference>
<keyword evidence="2" id="KW-0808">Transferase</keyword>
<feature type="domain" description="Polysaccharide pyruvyl transferase" evidence="1">
    <location>
        <begin position="92"/>
        <end position="357"/>
    </location>
</feature>
<name>A0ABX5VP27_9MICO</name>
<dbReference type="EMBL" id="CP040899">
    <property type="protein sequence ID" value="QDB80227.1"/>
    <property type="molecule type" value="Genomic_DNA"/>
</dbReference>
<dbReference type="InterPro" id="IPR007345">
    <property type="entry name" value="Polysacch_pyruvyl_Trfase"/>
</dbReference>